<keyword evidence="1" id="KW-0812">Transmembrane</keyword>
<name>A0ABX6TC33_9SPHN</name>
<feature type="transmembrane region" description="Helical" evidence="1">
    <location>
        <begin position="63"/>
        <end position="84"/>
    </location>
</feature>
<evidence type="ECO:0000313" key="2">
    <source>
        <dbReference type="EMBL" id="QNP45198.1"/>
    </source>
</evidence>
<keyword evidence="1" id="KW-0472">Membrane</keyword>
<keyword evidence="3" id="KW-1185">Reference proteome</keyword>
<dbReference type="RefSeq" id="WP_187708154.1">
    <property type="nucleotide sequence ID" value="NZ_CP060782.1"/>
</dbReference>
<reference evidence="2 3" key="1">
    <citation type="submission" date="2020-08" db="EMBL/GenBank/DDBJ databases">
        <title>Genome sequence of Sphingomonas sediminicola KACC 15039T.</title>
        <authorList>
            <person name="Hyun D.-W."/>
            <person name="Bae J.-W."/>
        </authorList>
    </citation>
    <scope>NUCLEOTIDE SEQUENCE [LARGE SCALE GENOMIC DNA]</scope>
    <source>
        <strain evidence="2 3">KACC 15039</strain>
    </source>
</reference>
<evidence type="ECO:0000313" key="3">
    <source>
        <dbReference type="Proteomes" id="UP000516105"/>
    </source>
</evidence>
<gene>
    <name evidence="2" type="ORF">H9L14_11140</name>
</gene>
<organism evidence="2 3">
    <name type="scientific">Sphingomonas sediminicola</name>
    <dbReference type="NCBI Taxonomy" id="386874"/>
    <lineage>
        <taxon>Bacteria</taxon>
        <taxon>Pseudomonadati</taxon>
        <taxon>Pseudomonadota</taxon>
        <taxon>Alphaproteobacteria</taxon>
        <taxon>Sphingomonadales</taxon>
        <taxon>Sphingomonadaceae</taxon>
        <taxon>Sphingomonas</taxon>
    </lineage>
</organism>
<protein>
    <submittedName>
        <fullName evidence="2">Uncharacterized protein</fullName>
    </submittedName>
</protein>
<proteinExistence type="predicted"/>
<evidence type="ECO:0000256" key="1">
    <source>
        <dbReference type="SAM" id="Phobius"/>
    </source>
</evidence>
<keyword evidence="1" id="KW-1133">Transmembrane helix</keyword>
<sequence length="91" mass="10060">MNETLLWLLYLVSAAVAFLTVQQLGWRIVPSMLAGTVVTIVGWGLIFLLTAEDKRPAFWRLDLSLNASFALIFAGAGAAIAFAMKRNQFDR</sequence>
<dbReference type="Proteomes" id="UP000516105">
    <property type="component" value="Chromosome"/>
</dbReference>
<feature type="transmembrane region" description="Helical" evidence="1">
    <location>
        <begin position="33"/>
        <end position="51"/>
    </location>
</feature>
<dbReference type="EMBL" id="CP060782">
    <property type="protein sequence ID" value="QNP45198.1"/>
    <property type="molecule type" value="Genomic_DNA"/>
</dbReference>
<accession>A0ABX6TC33</accession>